<keyword evidence="1" id="KW-0732">Signal</keyword>
<keyword evidence="3" id="KW-1185">Reference proteome</keyword>
<protein>
    <recommendedName>
        <fullName evidence="4">Secreted protein</fullName>
    </recommendedName>
</protein>
<feature type="signal peptide" evidence="1">
    <location>
        <begin position="1"/>
        <end position="29"/>
    </location>
</feature>
<reference evidence="2 3" key="1">
    <citation type="submission" date="2020-10" db="EMBL/GenBank/DDBJ databases">
        <authorList>
            <person name="Peeters C."/>
        </authorList>
    </citation>
    <scope>NUCLEOTIDE SEQUENCE [LARGE SCALE GENOMIC DNA]</scope>
    <source>
        <strain evidence="2 3">LMG 27952</strain>
    </source>
</reference>
<gene>
    <name evidence="2" type="ORF">LMG27952_02699</name>
</gene>
<proteinExistence type="predicted"/>
<comment type="caution">
    <text evidence="2">The sequence shown here is derived from an EMBL/GenBank/DDBJ whole genome shotgun (WGS) entry which is preliminary data.</text>
</comment>
<name>A0ABN7HTU8_9BURK</name>
<dbReference type="EMBL" id="CAJHCQ010000006">
    <property type="protein sequence ID" value="CAD6533105.1"/>
    <property type="molecule type" value="Genomic_DNA"/>
</dbReference>
<feature type="chain" id="PRO_5046138257" description="Secreted protein" evidence="1">
    <location>
        <begin position="30"/>
        <end position="123"/>
    </location>
</feature>
<evidence type="ECO:0008006" key="4">
    <source>
        <dbReference type="Google" id="ProtNLM"/>
    </source>
</evidence>
<evidence type="ECO:0000256" key="1">
    <source>
        <dbReference type="SAM" id="SignalP"/>
    </source>
</evidence>
<evidence type="ECO:0000313" key="3">
    <source>
        <dbReference type="Proteomes" id="UP000656319"/>
    </source>
</evidence>
<dbReference type="Proteomes" id="UP000656319">
    <property type="component" value="Unassembled WGS sequence"/>
</dbReference>
<sequence>MKPTAVALAAGAWVAGTLGGLPISSAAAASNEATIDIVAGTYGSNCGAPRGNVTRDLAEHCDGLRTCSYPVSVIAAQSGGCHNDYLAEWRCGGHEFHNAVLAAGAGKGDRLILSCVPSSGPGH</sequence>
<evidence type="ECO:0000313" key="2">
    <source>
        <dbReference type="EMBL" id="CAD6533105.1"/>
    </source>
</evidence>
<accession>A0ABN7HTU8</accession>
<dbReference type="RefSeq" id="WP_236596847.1">
    <property type="nucleotide sequence ID" value="NZ_CAJHCQ010000006.1"/>
</dbReference>
<organism evidence="2 3">
    <name type="scientific">Paraburkholderia hiiakae</name>
    <dbReference type="NCBI Taxonomy" id="1081782"/>
    <lineage>
        <taxon>Bacteria</taxon>
        <taxon>Pseudomonadati</taxon>
        <taxon>Pseudomonadota</taxon>
        <taxon>Betaproteobacteria</taxon>
        <taxon>Burkholderiales</taxon>
        <taxon>Burkholderiaceae</taxon>
        <taxon>Paraburkholderia</taxon>
    </lineage>
</organism>